<evidence type="ECO:0000313" key="3">
    <source>
        <dbReference type="Proteomes" id="UP000218231"/>
    </source>
</evidence>
<comment type="caution">
    <text evidence="2">The sequence shown here is derived from an EMBL/GenBank/DDBJ whole genome shotgun (WGS) entry which is preliminary data.</text>
</comment>
<organism evidence="2 3">
    <name type="scientific">Diploscapter pachys</name>
    <dbReference type="NCBI Taxonomy" id="2018661"/>
    <lineage>
        <taxon>Eukaryota</taxon>
        <taxon>Metazoa</taxon>
        <taxon>Ecdysozoa</taxon>
        <taxon>Nematoda</taxon>
        <taxon>Chromadorea</taxon>
        <taxon>Rhabditida</taxon>
        <taxon>Rhabditina</taxon>
        <taxon>Rhabditomorpha</taxon>
        <taxon>Rhabditoidea</taxon>
        <taxon>Rhabditidae</taxon>
        <taxon>Diploscapter</taxon>
    </lineage>
</organism>
<sequence length="165" mass="19246">MALMILYSILIILSISSSIANSREWMTDHHIEGSSTLKDHHWDENYRQFKKFLCGRKGYPIIVDENCVENNGKFGEEMDCIRPLIRNPENNDHEDPYALQWVDISCEHWNPNQMIQLVTDDGLLAMTFGRVYKKAFCNDEGKLVVRDAEDRLGRVKNIRCELPEE</sequence>
<dbReference type="AlphaFoldDB" id="A0A2A2LPP2"/>
<feature type="signal peptide" evidence="1">
    <location>
        <begin position="1"/>
        <end position="22"/>
    </location>
</feature>
<evidence type="ECO:0000256" key="1">
    <source>
        <dbReference type="SAM" id="SignalP"/>
    </source>
</evidence>
<dbReference type="Proteomes" id="UP000218231">
    <property type="component" value="Unassembled WGS sequence"/>
</dbReference>
<proteinExistence type="predicted"/>
<name>A0A2A2LPP2_9BILA</name>
<reference evidence="2 3" key="1">
    <citation type="journal article" date="2017" name="Curr. Biol.">
        <title>Genome architecture and evolution of a unichromosomal asexual nematode.</title>
        <authorList>
            <person name="Fradin H."/>
            <person name="Zegar C."/>
            <person name="Gutwein M."/>
            <person name="Lucas J."/>
            <person name="Kovtun M."/>
            <person name="Corcoran D."/>
            <person name="Baugh L.R."/>
            <person name="Kiontke K."/>
            <person name="Gunsalus K."/>
            <person name="Fitch D.H."/>
            <person name="Piano F."/>
        </authorList>
    </citation>
    <scope>NUCLEOTIDE SEQUENCE [LARGE SCALE GENOMIC DNA]</scope>
    <source>
        <strain evidence="2">PF1309</strain>
    </source>
</reference>
<dbReference type="EMBL" id="LIAE01006538">
    <property type="protein sequence ID" value="PAV87947.1"/>
    <property type="molecule type" value="Genomic_DNA"/>
</dbReference>
<feature type="chain" id="PRO_5012516761" description="C-type lectin domain-containing protein" evidence="1">
    <location>
        <begin position="23"/>
        <end position="165"/>
    </location>
</feature>
<protein>
    <recommendedName>
        <fullName evidence="4">C-type lectin domain-containing protein</fullName>
    </recommendedName>
</protein>
<keyword evidence="3" id="KW-1185">Reference proteome</keyword>
<evidence type="ECO:0000313" key="2">
    <source>
        <dbReference type="EMBL" id="PAV87947.1"/>
    </source>
</evidence>
<gene>
    <name evidence="2" type="ORF">WR25_03722</name>
</gene>
<accession>A0A2A2LPP2</accession>
<keyword evidence="1" id="KW-0732">Signal</keyword>
<evidence type="ECO:0008006" key="4">
    <source>
        <dbReference type="Google" id="ProtNLM"/>
    </source>
</evidence>